<name>A0A918FF08_9DEIO</name>
<reference evidence="2" key="1">
    <citation type="journal article" date="2014" name="Int. J. Syst. Evol. Microbiol.">
        <title>Complete genome sequence of Corynebacterium casei LMG S-19264T (=DSM 44701T), isolated from a smear-ripened cheese.</title>
        <authorList>
            <consortium name="US DOE Joint Genome Institute (JGI-PGF)"/>
            <person name="Walter F."/>
            <person name="Albersmeier A."/>
            <person name="Kalinowski J."/>
            <person name="Ruckert C."/>
        </authorList>
    </citation>
    <scope>NUCLEOTIDE SEQUENCE</scope>
    <source>
        <strain evidence="2">JCM 31311</strain>
    </source>
</reference>
<sequence>MNSRFFTVIGLATGLLLAACSPTPAPQPNPSTQTTTHLQASGALYEVNFRGSGDATPTAAAQALRSGPGAQSLVNAPETLGFSGVPLFISSFTDRINHVRHIQATFKVTNNTSSTLSNLTFLPTSTADTDGDASNNASVPTIAGTPFHSIQLFDGSDASARAADLIAVPGELLNAATGEVSADSAANPVLRKLDVSSVVAVPPAGLTASVMNYGWRVASALAPGESTNITFAVDIQNVDINNPKADPYNFSLVFTPAQDDPGLAATGTAIDPATIQGTVSDAALFGGTATLISAGGYSDPATAISASIGSAGQLSATLPSTPPSNDFFAAIPNPGYFSSCTFSGTTSNSAARIAAYVGFNTYSAGADPMATMQEQLVSGASVEGAQVGHLYSNQPLTLRGTVDCLFSKTQYDLNLNAGWNAVELSSTNSTTTIRNLSSTARSVLNVTRKTPGVTVSLDDTSAITLHPGERVTRNATFLQVGAYSGTVKLSTNIPGVSVEPSTVTLNPLSAQAVKSESWPLGNKTLTSAGLSSIQPLSLGTPITFVAAADAPAHGDTFTSSNDLLTISDLSGTQLNTVGLRVYVQVPSVCVYYPPYSSISMNKGGSTVANVSVSSVNGYSGTVTISVPDLPNGITVLAQTVTLTSGDTVSVNLPFSASTDAPSGGFNASFSALPAPLSKCGYYPSTAYFYVFP</sequence>
<gene>
    <name evidence="2" type="ORF">GCM10008957_49550</name>
</gene>
<dbReference type="AlphaFoldDB" id="A0A918FF08"/>
<keyword evidence="1" id="KW-0732">Signal</keyword>
<protein>
    <submittedName>
        <fullName evidence="2">Uncharacterized protein</fullName>
    </submittedName>
</protein>
<dbReference type="PROSITE" id="PS51257">
    <property type="entry name" value="PROKAR_LIPOPROTEIN"/>
    <property type="match status" value="1"/>
</dbReference>
<evidence type="ECO:0000313" key="3">
    <source>
        <dbReference type="Proteomes" id="UP000603865"/>
    </source>
</evidence>
<evidence type="ECO:0000256" key="1">
    <source>
        <dbReference type="SAM" id="SignalP"/>
    </source>
</evidence>
<proteinExistence type="predicted"/>
<feature type="chain" id="PRO_5036907920" evidence="1">
    <location>
        <begin position="26"/>
        <end position="692"/>
    </location>
</feature>
<comment type="caution">
    <text evidence="2">The sequence shown here is derived from an EMBL/GenBank/DDBJ whole genome shotgun (WGS) entry which is preliminary data.</text>
</comment>
<dbReference type="RefSeq" id="WP_189093204.1">
    <property type="nucleotide sequence ID" value="NZ_BMQL01000058.1"/>
</dbReference>
<dbReference type="Proteomes" id="UP000603865">
    <property type="component" value="Unassembled WGS sequence"/>
</dbReference>
<organism evidence="2 3">
    <name type="scientific">Deinococcus ruber</name>
    <dbReference type="NCBI Taxonomy" id="1848197"/>
    <lineage>
        <taxon>Bacteria</taxon>
        <taxon>Thermotogati</taxon>
        <taxon>Deinococcota</taxon>
        <taxon>Deinococci</taxon>
        <taxon>Deinococcales</taxon>
        <taxon>Deinococcaceae</taxon>
        <taxon>Deinococcus</taxon>
    </lineage>
</organism>
<reference evidence="2" key="2">
    <citation type="submission" date="2020-09" db="EMBL/GenBank/DDBJ databases">
        <authorList>
            <person name="Sun Q."/>
            <person name="Ohkuma M."/>
        </authorList>
    </citation>
    <scope>NUCLEOTIDE SEQUENCE</scope>
    <source>
        <strain evidence="2">JCM 31311</strain>
    </source>
</reference>
<feature type="signal peptide" evidence="1">
    <location>
        <begin position="1"/>
        <end position="25"/>
    </location>
</feature>
<accession>A0A918FF08</accession>
<evidence type="ECO:0000313" key="2">
    <source>
        <dbReference type="EMBL" id="GGR33288.1"/>
    </source>
</evidence>
<dbReference type="EMBL" id="BMQL01000058">
    <property type="protein sequence ID" value="GGR33288.1"/>
    <property type="molecule type" value="Genomic_DNA"/>
</dbReference>
<keyword evidence="3" id="KW-1185">Reference proteome</keyword>